<evidence type="ECO:0000256" key="3">
    <source>
        <dbReference type="ARBA" id="ARBA00022432"/>
    </source>
</evidence>
<comment type="catalytic activity">
    <reaction evidence="6 7 8">
        <text>alpha-D-glucose 6-phosphate = beta-D-fructose 6-phosphate</text>
        <dbReference type="Rhea" id="RHEA:11816"/>
        <dbReference type="ChEBI" id="CHEBI:57634"/>
        <dbReference type="ChEBI" id="CHEBI:58225"/>
        <dbReference type="EC" id="5.3.1.9"/>
    </reaction>
</comment>
<comment type="pathway">
    <text evidence="7">Carbohydrate biosynthesis; gluconeogenesis.</text>
</comment>
<name>A0A0M2V9N2_9GAMM</name>
<keyword evidence="5 7" id="KW-0413">Isomerase</keyword>
<evidence type="ECO:0000256" key="1">
    <source>
        <dbReference type="ARBA" id="ARBA00004926"/>
    </source>
</evidence>
<dbReference type="GO" id="GO:0006096">
    <property type="term" value="P:glycolytic process"/>
    <property type="evidence" value="ECO:0007669"/>
    <property type="project" value="UniProtKB-UniRule"/>
</dbReference>
<dbReference type="EC" id="5.3.1.9" evidence="7"/>
<gene>
    <name evidence="7" type="primary">pgi</name>
    <name evidence="9" type="ORF">WG68_00270</name>
</gene>
<evidence type="ECO:0000313" key="10">
    <source>
        <dbReference type="Proteomes" id="UP000034228"/>
    </source>
</evidence>
<dbReference type="STRING" id="336831.WG68_00270"/>
<keyword evidence="3 7" id="KW-0312">Gluconeogenesis</keyword>
<dbReference type="PANTHER" id="PTHR11469">
    <property type="entry name" value="GLUCOSE-6-PHOSPHATE ISOMERASE"/>
    <property type="match status" value="1"/>
</dbReference>
<dbReference type="GO" id="GO:0048029">
    <property type="term" value="F:monosaccharide binding"/>
    <property type="evidence" value="ECO:0007669"/>
    <property type="project" value="TreeGrafter"/>
</dbReference>
<feature type="active site" evidence="7">
    <location>
        <position position="509"/>
    </location>
</feature>
<evidence type="ECO:0000256" key="7">
    <source>
        <dbReference type="HAMAP-Rule" id="MF_00473"/>
    </source>
</evidence>
<dbReference type="EMBL" id="LAHO01000001">
    <property type="protein sequence ID" value="KKO47129.1"/>
    <property type="molecule type" value="Genomic_DNA"/>
</dbReference>
<feature type="active site" evidence="7">
    <location>
        <position position="381"/>
    </location>
</feature>
<comment type="function">
    <text evidence="7">Catalyzes the reversible isomerization of glucose-6-phosphate to fructose-6-phosphate.</text>
</comment>
<dbReference type="InterPro" id="IPR046348">
    <property type="entry name" value="SIS_dom_sf"/>
</dbReference>
<reference evidence="9 10" key="1">
    <citation type="submission" date="2015-03" db="EMBL/GenBank/DDBJ databases">
        <title>Draft genome sequences of two protease-producing strains of Arsukibacterium isolated from two cold and alkaline environments.</title>
        <authorList>
            <person name="Lylloff J.E."/>
            <person name="Skov L.B."/>
            <person name="Jepsen M."/>
            <person name="Hallin P.F."/>
            <person name="Sorensen S.J."/>
            <person name="Stougaard P."/>
            <person name="Glaring M.A."/>
        </authorList>
    </citation>
    <scope>NUCLEOTIDE SEQUENCE [LARGE SCALE GENOMIC DNA]</scope>
    <source>
        <strain evidence="9 10">GCM72</strain>
    </source>
</reference>
<dbReference type="UniPathway" id="UPA00109">
    <property type="reaction ID" value="UER00181"/>
</dbReference>
<evidence type="ECO:0000313" key="9">
    <source>
        <dbReference type="EMBL" id="KKO47129.1"/>
    </source>
</evidence>
<dbReference type="NCBIfam" id="NF001211">
    <property type="entry name" value="PRK00179.1"/>
    <property type="match status" value="1"/>
</dbReference>
<evidence type="ECO:0000256" key="8">
    <source>
        <dbReference type="RuleBase" id="RU000612"/>
    </source>
</evidence>
<dbReference type="Pfam" id="PF00342">
    <property type="entry name" value="PGI"/>
    <property type="match status" value="1"/>
</dbReference>
<dbReference type="GO" id="GO:0097367">
    <property type="term" value="F:carbohydrate derivative binding"/>
    <property type="evidence" value="ECO:0007669"/>
    <property type="project" value="InterPro"/>
</dbReference>
<dbReference type="Gene3D" id="1.10.1390.10">
    <property type="match status" value="1"/>
</dbReference>
<evidence type="ECO:0000256" key="2">
    <source>
        <dbReference type="ARBA" id="ARBA00006604"/>
    </source>
</evidence>
<comment type="similarity">
    <text evidence="2 7 8">Belongs to the GPI family.</text>
</comment>
<dbReference type="InterPro" id="IPR035482">
    <property type="entry name" value="SIS_PGI_2"/>
</dbReference>
<protein>
    <recommendedName>
        <fullName evidence="7">Glucose-6-phosphate isomerase</fullName>
        <shortName evidence="7">GPI</shortName>
        <ecNumber evidence="7">5.3.1.9</ecNumber>
    </recommendedName>
    <alternativeName>
        <fullName evidence="7">Phosphoglucose isomerase</fullName>
        <shortName evidence="7">PGI</shortName>
    </alternativeName>
    <alternativeName>
        <fullName evidence="7">Phosphohexose isomerase</fullName>
        <shortName evidence="7">PHI</shortName>
    </alternativeName>
</protein>
<comment type="subcellular location">
    <subcellularLocation>
        <location evidence="7">Cytoplasm</location>
    </subcellularLocation>
</comment>
<organism evidence="9 10">
    <name type="scientific">Arsukibacterium ikkense</name>
    <dbReference type="NCBI Taxonomy" id="336831"/>
    <lineage>
        <taxon>Bacteria</taxon>
        <taxon>Pseudomonadati</taxon>
        <taxon>Pseudomonadota</taxon>
        <taxon>Gammaproteobacteria</taxon>
        <taxon>Chromatiales</taxon>
        <taxon>Chromatiaceae</taxon>
        <taxon>Arsukibacterium</taxon>
    </lineage>
</organism>
<dbReference type="GO" id="GO:0005829">
    <property type="term" value="C:cytosol"/>
    <property type="evidence" value="ECO:0007669"/>
    <property type="project" value="TreeGrafter"/>
</dbReference>
<dbReference type="PROSITE" id="PS00765">
    <property type="entry name" value="P_GLUCOSE_ISOMERASE_1"/>
    <property type="match status" value="1"/>
</dbReference>
<evidence type="ECO:0000256" key="5">
    <source>
        <dbReference type="ARBA" id="ARBA00023235"/>
    </source>
</evidence>
<dbReference type="PROSITE" id="PS00174">
    <property type="entry name" value="P_GLUCOSE_ISOMERASE_2"/>
    <property type="match status" value="1"/>
</dbReference>
<dbReference type="InterPro" id="IPR018189">
    <property type="entry name" value="Phosphoglucose_isomerase_CS"/>
</dbReference>
<dbReference type="InterPro" id="IPR023096">
    <property type="entry name" value="G6P_Isomerase_C"/>
</dbReference>
<dbReference type="GO" id="GO:0006094">
    <property type="term" value="P:gluconeogenesis"/>
    <property type="evidence" value="ECO:0007669"/>
    <property type="project" value="UniProtKB-UniRule"/>
</dbReference>
<dbReference type="RefSeq" id="WP_046555659.1">
    <property type="nucleotide sequence ID" value="NZ_LAHO01000001.1"/>
</dbReference>
<dbReference type="UniPathway" id="UPA00138"/>
<dbReference type="AlphaFoldDB" id="A0A0M2V9N2"/>
<evidence type="ECO:0000256" key="4">
    <source>
        <dbReference type="ARBA" id="ARBA00023152"/>
    </source>
</evidence>
<dbReference type="CDD" id="cd05015">
    <property type="entry name" value="SIS_PGI_1"/>
    <property type="match status" value="1"/>
</dbReference>
<keyword evidence="4 7" id="KW-0324">Glycolysis</keyword>
<accession>A0A0M2V9N2</accession>
<dbReference type="PROSITE" id="PS51463">
    <property type="entry name" value="P_GLUCOSE_ISOMERASE_3"/>
    <property type="match status" value="1"/>
</dbReference>
<dbReference type="GO" id="GO:0004347">
    <property type="term" value="F:glucose-6-phosphate isomerase activity"/>
    <property type="evidence" value="ECO:0007669"/>
    <property type="project" value="UniProtKB-UniRule"/>
</dbReference>
<dbReference type="GO" id="GO:0051156">
    <property type="term" value="P:glucose 6-phosphate metabolic process"/>
    <property type="evidence" value="ECO:0007669"/>
    <property type="project" value="TreeGrafter"/>
</dbReference>
<dbReference type="PATRIC" id="fig|336831.14.peg.2259"/>
<comment type="pathway">
    <text evidence="1 7 8">Carbohydrate degradation; glycolysis; D-glyceraldehyde 3-phosphate and glycerone phosphate from D-glucose: step 2/4.</text>
</comment>
<evidence type="ECO:0000256" key="6">
    <source>
        <dbReference type="ARBA" id="ARBA00029321"/>
    </source>
</evidence>
<keyword evidence="10" id="KW-1185">Reference proteome</keyword>
<keyword evidence="7" id="KW-0963">Cytoplasm</keyword>
<dbReference type="SUPFAM" id="SSF53697">
    <property type="entry name" value="SIS domain"/>
    <property type="match status" value="1"/>
</dbReference>
<comment type="caution">
    <text evidence="9">The sequence shown here is derived from an EMBL/GenBank/DDBJ whole genome shotgun (WGS) entry which is preliminary data.</text>
</comment>
<proteinExistence type="inferred from homology"/>
<dbReference type="PANTHER" id="PTHR11469:SF1">
    <property type="entry name" value="GLUCOSE-6-PHOSPHATE ISOMERASE"/>
    <property type="match status" value="1"/>
</dbReference>
<dbReference type="HAMAP" id="MF_00473">
    <property type="entry name" value="G6P_isomerase"/>
    <property type="match status" value="1"/>
</dbReference>
<dbReference type="InterPro" id="IPR035476">
    <property type="entry name" value="SIS_PGI_1"/>
</dbReference>
<dbReference type="InterPro" id="IPR001672">
    <property type="entry name" value="G6P_Isomerase"/>
</dbReference>
<sequence length="546" mass="59681">MSGSFTEQRNELSHLASESCHLRQAFKDDAQRAQRYTTRACGITLDYAKNLINDASWRALQQLAANSNISKLREQMLQGAAINNTEQRAVWHTRLRQQDVTGLMLDGEDIGQQITECRARMAALIDTLHQQQYLGYQGSPITDLIWVGIGGSLLGPQMAVEALTPYHCSPVKLHFAGNIDGAVVSDILNGLHPATTLVVVASKSFGTEETKQNALAIRQWFTEHGADKAAIAHHFWATSSNIAAAAEFGIEQKNILPMWDWVGGRYSLWSAIGLPIALMIGNQQFKQLLAGAEAMDQHFFSAPFSENMPVIMALLGVWYINGHGCQAHALLPYSHYLRLLPSYVQQLDMESNGKSVNRQGHALPYATAPVIWGDAGTNGQHAYHQLLHQSALAVPADFILPLKVKHPLKDQHSRLAAHCFAQTQALMQGKTLAEATAECVAQGMTEQQAAALAPHKVSPGNKPSNTLLLPELSPYYLGALIALYEHKVFCQGAIWQLNSFDQWGVELGKQLSGPIYQALTGNGSNNFDSSTAALIKQFLAAQNSAS</sequence>
<feature type="active site" description="Proton donor" evidence="7">
    <location>
        <position position="350"/>
    </location>
</feature>
<dbReference type="Gene3D" id="3.40.50.10490">
    <property type="entry name" value="Glucose-6-phosphate isomerase like protein, domain 1"/>
    <property type="match status" value="2"/>
</dbReference>
<dbReference type="PRINTS" id="PR00662">
    <property type="entry name" value="G6PISOMERASE"/>
</dbReference>
<dbReference type="CDD" id="cd05016">
    <property type="entry name" value="SIS_PGI_2"/>
    <property type="match status" value="1"/>
</dbReference>
<dbReference type="Proteomes" id="UP000034228">
    <property type="component" value="Unassembled WGS sequence"/>
</dbReference>